<gene>
    <name evidence="2" type="ORF">DBZ36_04990</name>
</gene>
<dbReference type="Gene3D" id="3.10.105.10">
    <property type="entry name" value="Dipeptide-binding Protein, Domain 3"/>
    <property type="match status" value="1"/>
</dbReference>
<dbReference type="Pfam" id="PF00496">
    <property type="entry name" value="SBP_bac_5"/>
    <property type="match status" value="1"/>
</dbReference>
<dbReference type="PANTHER" id="PTHR30290:SF28">
    <property type="entry name" value="ABC TRANSPORTER PERIPLASMIC-BINDING PROTEIN SAPA-RELATED"/>
    <property type="match status" value="1"/>
</dbReference>
<dbReference type="PIRSF" id="PIRSF002741">
    <property type="entry name" value="MppA"/>
    <property type="match status" value="1"/>
</dbReference>
<dbReference type="PANTHER" id="PTHR30290">
    <property type="entry name" value="PERIPLASMIC BINDING COMPONENT OF ABC TRANSPORTER"/>
    <property type="match status" value="1"/>
</dbReference>
<dbReference type="EMBL" id="RAQO01000004">
    <property type="protein sequence ID" value="RKF19817.1"/>
    <property type="molecule type" value="Genomic_DNA"/>
</dbReference>
<organism evidence="2 3">
    <name type="scientific">Alginatibacterium sediminis</name>
    <dbReference type="NCBI Taxonomy" id="2164068"/>
    <lineage>
        <taxon>Bacteria</taxon>
        <taxon>Pseudomonadati</taxon>
        <taxon>Pseudomonadota</taxon>
        <taxon>Gammaproteobacteria</taxon>
        <taxon>Alteromonadales</taxon>
        <taxon>Alteromonadaceae</taxon>
        <taxon>Alginatibacterium</taxon>
    </lineage>
</organism>
<dbReference type="GO" id="GO:0043190">
    <property type="term" value="C:ATP-binding cassette (ABC) transporter complex"/>
    <property type="evidence" value="ECO:0007669"/>
    <property type="project" value="InterPro"/>
</dbReference>
<accession>A0A420EGL4</accession>
<dbReference type="AlphaFoldDB" id="A0A420EGL4"/>
<name>A0A420EGL4_9ALTE</name>
<dbReference type="InterPro" id="IPR030678">
    <property type="entry name" value="Peptide/Ni-bd"/>
</dbReference>
<dbReference type="CDD" id="cd08493">
    <property type="entry name" value="PBP2_DppA_like"/>
    <property type="match status" value="1"/>
</dbReference>
<dbReference type="InterPro" id="IPR039424">
    <property type="entry name" value="SBP_5"/>
</dbReference>
<protein>
    <submittedName>
        <fullName evidence="2">ABC transporter substrate-binding protein</fullName>
    </submittedName>
</protein>
<feature type="domain" description="Solute-binding protein family 5" evidence="1">
    <location>
        <begin position="78"/>
        <end position="451"/>
    </location>
</feature>
<dbReference type="Gene3D" id="3.40.190.10">
    <property type="entry name" value="Periplasmic binding protein-like II"/>
    <property type="match status" value="1"/>
</dbReference>
<dbReference type="InterPro" id="IPR000914">
    <property type="entry name" value="SBP_5_dom"/>
</dbReference>
<evidence type="ECO:0000259" key="1">
    <source>
        <dbReference type="Pfam" id="PF00496"/>
    </source>
</evidence>
<dbReference type="PROSITE" id="PS51257">
    <property type="entry name" value="PROKAR_LIPOPROTEIN"/>
    <property type="match status" value="1"/>
</dbReference>
<dbReference type="GO" id="GO:1904680">
    <property type="term" value="F:peptide transmembrane transporter activity"/>
    <property type="evidence" value="ECO:0007669"/>
    <property type="project" value="TreeGrafter"/>
</dbReference>
<dbReference type="GO" id="GO:0030288">
    <property type="term" value="C:outer membrane-bounded periplasmic space"/>
    <property type="evidence" value="ECO:0007669"/>
    <property type="project" value="UniProtKB-ARBA"/>
</dbReference>
<dbReference type="GO" id="GO:0015833">
    <property type="term" value="P:peptide transport"/>
    <property type="evidence" value="ECO:0007669"/>
    <property type="project" value="TreeGrafter"/>
</dbReference>
<dbReference type="SUPFAM" id="SSF53850">
    <property type="entry name" value="Periplasmic binding protein-like II"/>
    <property type="match status" value="1"/>
</dbReference>
<proteinExistence type="predicted"/>
<comment type="caution">
    <text evidence="2">The sequence shown here is derived from an EMBL/GenBank/DDBJ whole genome shotgun (WGS) entry which is preliminary data.</text>
</comment>
<dbReference type="Proteomes" id="UP000286482">
    <property type="component" value="Unassembled WGS sequence"/>
</dbReference>
<sequence length="536" mass="60927">MKSPCMFIHLRTISVSFVLLLLCACEWQGQLKKTGIVYCIDSQPAHYNPQLESINDSVAISSRHLFDRLVDIDPISIEVIPAIAKSWEELDKGRLYRFWLRDDVEFHHQSYFTPSRKLNASDVVFSFKRVLQHRHPFYAVSGGNYPFFNASRFRDNILEVREGPDGSVEFELVQADSAFLDSLGSEFAVIHSAEYAQLLLDQDQIEQIDLAPVGTGPYKFKNQRIGTVVRYQSHDQYWKSPAKLQNLVFDITPQTHIRMAKLLTGQCDVLAAPSSNQLSVLSNRDDIVVSVQNGISVSYLAFNTTRAPFDSLSNREALSHLIQTDRILDSVYRNLATAADNVLASTSWAYSPQPSVKSIRHPLNAAAIERPLVLWTLNEARDFTPQPQKLAELIANDLRLGDIELSVESYDWNTLQRKIAEDPSYDLLLIGWSSQSNDPEYFFRQQFSCAAVSKGSNFAQWCDPGFDHLLNQASSAQTFSQRIRYYHQLQAYLGKNMPVMPLAHSLRIYAYREDLQGIQMHPFGNASFKNAQRISQ</sequence>
<evidence type="ECO:0000313" key="2">
    <source>
        <dbReference type="EMBL" id="RKF19817.1"/>
    </source>
</evidence>
<reference evidence="2 3" key="1">
    <citation type="submission" date="2018-09" db="EMBL/GenBank/DDBJ databases">
        <authorList>
            <person name="Wang Z."/>
        </authorList>
    </citation>
    <scope>NUCLEOTIDE SEQUENCE [LARGE SCALE GENOMIC DNA]</scope>
    <source>
        <strain evidence="2 3">ALS 81</strain>
    </source>
</reference>
<dbReference type="Gene3D" id="3.90.76.10">
    <property type="entry name" value="Dipeptide-binding Protein, Domain 1"/>
    <property type="match status" value="1"/>
</dbReference>
<evidence type="ECO:0000313" key="3">
    <source>
        <dbReference type="Proteomes" id="UP000286482"/>
    </source>
</evidence>
<keyword evidence="3" id="KW-1185">Reference proteome</keyword>